<gene>
    <name evidence="10" type="ORF">HMPREF0731_3669</name>
</gene>
<dbReference type="OrthoDB" id="63984at2"/>
<dbReference type="InterPro" id="IPR005829">
    <property type="entry name" value="Sugar_transporter_CS"/>
</dbReference>
<dbReference type="Gene3D" id="1.20.1250.20">
    <property type="entry name" value="MFS general substrate transporter like domains"/>
    <property type="match status" value="1"/>
</dbReference>
<name>D5RRF7_9PROT</name>
<accession>D5RRF7</accession>
<keyword evidence="3" id="KW-0813">Transport</keyword>
<evidence type="ECO:0000256" key="4">
    <source>
        <dbReference type="ARBA" id="ARBA00022475"/>
    </source>
</evidence>
<dbReference type="PANTHER" id="PTHR43271:SF1">
    <property type="entry name" value="INNER MEMBRANE TRANSPORT PROTEIN YNFM"/>
    <property type="match status" value="1"/>
</dbReference>
<feature type="transmembrane region" description="Helical" evidence="8">
    <location>
        <begin position="380"/>
        <end position="399"/>
    </location>
</feature>
<dbReference type="InterPro" id="IPR011701">
    <property type="entry name" value="MFS"/>
</dbReference>
<evidence type="ECO:0000256" key="8">
    <source>
        <dbReference type="SAM" id="Phobius"/>
    </source>
</evidence>
<keyword evidence="7 8" id="KW-0472">Membrane</keyword>
<dbReference type="RefSeq" id="WP_007002699.1">
    <property type="nucleotide sequence ID" value="NZ_GG770777.1"/>
</dbReference>
<evidence type="ECO:0000256" key="3">
    <source>
        <dbReference type="ARBA" id="ARBA00022448"/>
    </source>
</evidence>
<feature type="transmembrane region" description="Helical" evidence="8">
    <location>
        <begin position="175"/>
        <end position="197"/>
    </location>
</feature>
<dbReference type="EMBL" id="ADVL01000700">
    <property type="protein sequence ID" value="EFH10113.1"/>
    <property type="molecule type" value="Genomic_DNA"/>
</dbReference>
<evidence type="ECO:0000256" key="7">
    <source>
        <dbReference type="ARBA" id="ARBA00023136"/>
    </source>
</evidence>
<sequence>MSATTLQPARPFIERGTTEFRRTNLAFLCAGFSTFALLYCVQPLLPGFSAAFQVSPATSSLALSLPTAVMAFAMLLASAASEALGRKPLMVASVLGSALLTLLAGFAPGWEGFLALRALLGLTLCGLPAIAMAYIAEEVHPRSSGYAMGLYISGSAFGGLVGRVVAGLLLDHYGWRVAMGGIGALGLVSALVFWRCLPPSRQFRPRPLLWGQLAANFATHLRDGGMRWLYLLGFLLMGSFVTLYNYIGYRLLAAPFSLPHSLVAAVFSVYLVGIGSSTFVGGLADRFGRPRVLWVTVLVMLLGVALTLSEHLALVVAGLVAVTFGFFGSHALTSSWVGRRAGTTKAQASSLYLFCYYMGAAILGGAGGLAWSAWGWHGVLALLGGSLSLALLAALRLAAGLPPPR</sequence>
<dbReference type="PROSITE" id="PS50850">
    <property type="entry name" value="MFS"/>
    <property type="match status" value="1"/>
</dbReference>
<keyword evidence="5 8" id="KW-0812">Transmembrane</keyword>
<organism evidence="10 11">
    <name type="scientific">Pseudoroseomonas cervicalis ATCC 49957</name>
    <dbReference type="NCBI Taxonomy" id="525371"/>
    <lineage>
        <taxon>Bacteria</taxon>
        <taxon>Pseudomonadati</taxon>
        <taxon>Pseudomonadota</taxon>
        <taxon>Alphaproteobacteria</taxon>
        <taxon>Acetobacterales</taxon>
        <taxon>Roseomonadaceae</taxon>
        <taxon>Roseomonas</taxon>
    </lineage>
</organism>
<dbReference type="HOGENOM" id="CLU_001265_19_3_5"/>
<feature type="transmembrane region" description="Helical" evidence="8">
    <location>
        <begin position="25"/>
        <end position="45"/>
    </location>
</feature>
<keyword evidence="11" id="KW-1185">Reference proteome</keyword>
<dbReference type="GO" id="GO:0022857">
    <property type="term" value="F:transmembrane transporter activity"/>
    <property type="evidence" value="ECO:0007669"/>
    <property type="project" value="InterPro"/>
</dbReference>
<dbReference type="InterPro" id="IPR020846">
    <property type="entry name" value="MFS_dom"/>
</dbReference>
<feature type="transmembrane region" description="Helical" evidence="8">
    <location>
        <begin position="89"/>
        <end position="108"/>
    </location>
</feature>
<feature type="domain" description="Major facilitator superfamily (MFS) profile" evidence="9">
    <location>
        <begin position="19"/>
        <end position="402"/>
    </location>
</feature>
<dbReference type="SUPFAM" id="SSF103473">
    <property type="entry name" value="MFS general substrate transporter"/>
    <property type="match status" value="1"/>
</dbReference>
<dbReference type="Pfam" id="PF07690">
    <property type="entry name" value="MFS_1"/>
    <property type="match status" value="1"/>
</dbReference>
<dbReference type="Proteomes" id="UP000005324">
    <property type="component" value="Unassembled WGS sequence"/>
</dbReference>
<evidence type="ECO:0000313" key="11">
    <source>
        <dbReference type="Proteomes" id="UP000005324"/>
    </source>
</evidence>
<dbReference type="PROSITE" id="PS00216">
    <property type="entry name" value="SUGAR_TRANSPORT_1"/>
    <property type="match status" value="1"/>
</dbReference>
<feature type="transmembrane region" description="Helical" evidence="8">
    <location>
        <begin position="315"/>
        <end position="338"/>
    </location>
</feature>
<comment type="subcellular location">
    <subcellularLocation>
        <location evidence="1">Cell membrane</location>
        <topology evidence="1">Multi-pass membrane protein</topology>
    </subcellularLocation>
</comment>
<dbReference type="AlphaFoldDB" id="D5RRF7"/>
<dbReference type="CDD" id="cd17324">
    <property type="entry name" value="MFS_NepI_like"/>
    <property type="match status" value="1"/>
</dbReference>
<comment type="caution">
    <text evidence="10">The sequence shown here is derived from an EMBL/GenBank/DDBJ whole genome shotgun (WGS) entry which is preliminary data.</text>
</comment>
<protein>
    <submittedName>
        <fullName evidence="10">Transporter, major facilitator family protein</fullName>
    </submittedName>
</protein>
<evidence type="ECO:0000256" key="2">
    <source>
        <dbReference type="ARBA" id="ARBA00008335"/>
    </source>
</evidence>
<comment type="similarity">
    <text evidence="2">Belongs to the major facilitator superfamily.</text>
</comment>
<feature type="transmembrane region" description="Helical" evidence="8">
    <location>
        <begin position="148"/>
        <end position="169"/>
    </location>
</feature>
<dbReference type="PANTHER" id="PTHR43271">
    <property type="entry name" value="BLL2771 PROTEIN"/>
    <property type="match status" value="1"/>
</dbReference>
<evidence type="ECO:0000259" key="9">
    <source>
        <dbReference type="PROSITE" id="PS50850"/>
    </source>
</evidence>
<feature type="transmembrane region" description="Helical" evidence="8">
    <location>
        <begin position="228"/>
        <end position="247"/>
    </location>
</feature>
<dbReference type="InterPro" id="IPR036259">
    <property type="entry name" value="MFS_trans_sf"/>
</dbReference>
<proteinExistence type="inferred from homology"/>
<feature type="transmembrane region" description="Helical" evidence="8">
    <location>
        <begin position="350"/>
        <end position="374"/>
    </location>
</feature>
<evidence type="ECO:0000256" key="1">
    <source>
        <dbReference type="ARBA" id="ARBA00004651"/>
    </source>
</evidence>
<feature type="transmembrane region" description="Helical" evidence="8">
    <location>
        <begin position="259"/>
        <end position="280"/>
    </location>
</feature>
<dbReference type="GO" id="GO:0005886">
    <property type="term" value="C:plasma membrane"/>
    <property type="evidence" value="ECO:0007669"/>
    <property type="project" value="UniProtKB-SubCell"/>
</dbReference>
<keyword evidence="4" id="KW-1003">Cell membrane</keyword>
<evidence type="ECO:0000256" key="5">
    <source>
        <dbReference type="ARBA" id="ARBA00022692"/>
    </source>
</evidence>
<keyword evidence="6 8" id="KW-1133">Transmembrane helix</keyword>
<evidence type="ECO:0000313" key="10">
    <source>
        <dbReference type="EMBL" id="EFH10113.1"/>
    </source>
</evidence>
<feature type="transmembrane region" description="Helical" evidence="8">
    <location>
        <begin position="292"/>
        <end position="309"/>
    </location>
</feature>
<feature type="transmembrane region" description="Helical" evidence="8">
    <location>
        <begin position="114"/>
        <end position="136"/>
    </location>
</feature>
<evidence type="ECO:0000256" key="6">
    <source>
        <dbReference type="ARBA" id="ARBA00022989"/>
    </source>
</evidence>
<feature type="transmembrane region" description="Helical" evidence="8">
    <location>
        <begin position="57"/>
        <end position="77"/>
    </location>
</feature>
<reference evidence="10 11" key="1">
    <citation type="submission" date="2010-04" db="EMBL/GenBank/DDBJ databases">
        <authorList>
            <person name="Qin X."/>
            <person name="Bachman B."/>
            <person name="Battles P."/>
            <person name="Bell A."/>
            <person name="Bess C."/>
            <person name="Bickham C."/>
            <person name="Chaboub L."/>
            <person name="Chen D."/>
            <person name="Coyle M."/>
            <person name="Deiros D.R."/>
            <person name="Dinh H."/>
            <person name="Forbes L."/>
            <person name="Fowler G."/>
            <person name="Francisco L."/>
            <person name="Fu Q."/>
            <person name="Gubbala S."/>
            <person name="Hale W."/>
            <person name="Han Y."/>
            <person name="Hemphill L."/>
            <person name="Highlander S.K."/>
            <person name="Hirani K."/>
            <person name="Hogues M."/>
            <person name="Jackson L."/>
            <person name="Jakkamsetti A."/>
            <person name="Javaid M."/>
            <person name="Jiang H."/>
            <person name="Korchina V."/>
            <person name="Kovar C."/>
            <person name="Lara F."/>
            <person name="Lee S."/>
            <person name="Mata R."/>
            <person name="Mathew T."/>
            <person name="Moen C."/>
            <person name="Morales K."/>
            <person name="Munidasa M."/>
            <person name="Nazareth L."/>
            <person name="Ngo R."/>
            <person name="Nguyen L."/>
            <person name="Okwuonu G."/>
            <person name="Ongeri F."/>
            <person name="Patil S."/>
            <person name="Petrosino J."/>
            <person name="Pham C."/>
            <person name="Pham P."/>
            <person name="Pu L.-L."/>
            <person name="Puazo M."/>
            <person name="Raj R."/>
            <person name="Reid J."/>
            <person name="Rouhana J."/>
            <person name="Saada N."/>
            <person name="Shang Y."/>
            <person name="Simmons D."/>
            <person name="Thornton R."/>
            <person name="Warren J."/>
            <person name="Weissenberger G."/>
            <person name="Zhang J."/>
            <person name="Zhang L."/>
            <person name="Zhou C."/>
            <person name="Zhu D."/>
            <person name="Muzny D."/>
            <person name="Worley K."/>
            <person name="Gibbs R."/>
        </authorList>
    </citation>
    <scope>NUCLEOTIDE SEQUENCE [LARGE SCALE GENOMIC DNA]</scope>
    <source>
        <strain evidence="10 11">ATCC 49957</strain>
    </source>
</reference>